<evidence type="ECO:0000313" key="3">
    <source>
        <dbReference type="Proteomes" id="UP000184758"/>
    </source>
</evidence>
<organism evidence="2 3">
    <name type="scientific">Carnobacterium alterfunditum</name>
    <dbReference type="NCBI Taxonomy" id="28230"/>
    <lineage>
        <taxon>Bacteria</taxon>
        <taxon>Bacillati</taxon>
        <taxon>Bacillota</taxon>
        <taxon>Bacilli</taxon>
        <taxon>Lactobacillales</taxon>
        <taxon>Carnobacteriaceae</taxon>
        <taxon>Carnobacterium</taxon>
    </lineage>
</organism>
<accession>A0A1N6HY64</accession>
<reference evidence="3" key="1">
    <citation type="submission" date="2016-11" db="EMBL/GenBank/DDBJ databases">
        <authorList>
            <person name="Varghese N."/>
            <person name="Submissions S."/>
        </authorList>
    </citation>
    <scope>NUCLEOTIDE SEQUENCE [LARGE SCALE GENOMIC DNA]</scope>
    <source>
        <strain evidence="3">313</strain>
    </source>
</reference>
<dbReference type="eggNOG" id="ENOG5032SN8">
    <property type="taxonomic scope" value="Bacteria"/>
</dbReference>
<evidence type="ECO:0000256" key="1">
    <source>
        <dbReference type="SAM" id="Phobius"/>
    </source>
</evidence>
<dbReference type="EMBL" id="FSRN01000001">
    <property type="protein sequence ID" value="SIO24585.1"/>
    <property type="molecule type" value="Genomic_DNA"/>
</dbReference>
<evidence type="ECO:0008006" key="4">
    <source>
        <dbReference type="Google" id="ProtNLM"/>
    </source>
</evidence>
<keyword evidence="1" id="KW-0472">Membrane</keyword>
<dbReference type="AlphaFoldDB" id="A0A1N6HY64"/>
<dbReference type="OrthoDB" id="1758157at2"/>
<protein>
    <recommendedName>
        <fullName evidence="4">Cytochrome c oxidase subunit 4</fullName>
    </recommendedName>
</protein>
<gene>
    <name evidence="2" type="ORF">SAMN05878443_2160</name>
</gene>
<keyword evidence="3" id="KW-1185">Reference proteome</keyword>
<keyword evidence="1" id="KW-0812">Transmembrane</keyword>
<keyword evidence="1" id="KW-1133">Transmembrane helix</keyword>
<dbReference type="Proteomes" id="UP000184758">
    <property type="component" value="Unassembled WGS sequence"/>
</dbReference>
<dbReference type="RefSeq" id="WP_034546002.1">
    <property type="nucleotide sequence ID" value="NZ_FSRN01000001.1"/>
</dbReference>
<sequence>MLNSFDYGWLNWGSLVLGSIAWIIPIFNIMRHKKIGNSNSLMILFSMGACAIALWFQISYNNYLVEINDLSAIMDTIGTLNWVTAVLLVVTITLNIISIASNRNVLSN</sequence>
<dbReference type="STRING" id="28230.SAMN05878443_2160"/>
<name>A0A1N6HY64_9LACT</name>
<evidence type="ECO:0000313" key="2">
    <source>
        <dbReference type="EMBL" id="SIO24585.1"/>
    </source>
</evidence>
<feature type="transmembrane region" description="Helical" evidence="1">
    <location>
        <begin position="12"/>
        <end position="29"/>
    </location>
</feature>
<proteinExistence type="predicted"/>
<feature type="transmembrane region" description="Helical" evidence="1">
    <location>
        <begin position="41"/>
        <end position="60"/>
    </location>
</feature>
<feature type="transmembrane region" description="Helical" evidence="1">
    <location>
        <begin position="80"/>
        <end position="100"/>
    </location>
</feature>